<feature type="domain" description="Gcp-like" evidence="1">
    <location>
        <begin position="36"/>
        <end position="141"/>
    </location>
</feature>
<dbReference type="PANTHER" id="PTHR11735">
    <property type="entry name" value="TRNA N6-ADENOSINE THREONYLCARBAMOYLTRANSFERASE"/>
    <property type="match status" value="1"/>
</dbReference>
<dbReference type="Pfam" id="PF00814">
    <property type="entry name" value="TsaD"/>
    <property type="match status" value="1"/>
</dbReference>
<keyword evidence="3" id="KW-1185">Reference proteome</keyword>
<organism evidence="2 3">
    <name type="scientific">Mucilaginibacter hurinus</name>
    <dbReference type="NCBI Taxonomy" id="2201324"/>
    <lineage>
        <taxon>Bacteria</taxon>
        <taxon>Pseudomonadati</taxon>
        <taxon>Bacteroidota</taxon>
        <taxon>Sphingobacteriia</taxon>
        <taxon>Sphingobacteriales</taxon>
        <taxon>Sphingobacteriaceae</taxon>
        <taxon>Mucilaginibacter</taxon>
    </lineage>
</organism>
<sequence>MTTILQIETATTACSVALARDGEVIGLKQINQRNIHAEVITLFIDELLKSNAVNYADIDAIAVSSGPGSYTGLRIGVSTAKGLCYALDKPLIAVETLQAMADGVRTINSVDLPQGTLLCPMIDARRMEVYTAVFDGASNRLQATAALVIEERSFDDYLQHRPVLFFGDGAEKCRDVIGGNPNALFMPEFANSAAYLTNKAFEKLSSGDVEDVAYFEPYYLKDFIAGTKKV</sequence>
<dbReference type="InterPro" id="IPR043129">
    <property type="entry name" value="ATPase_NBD"/>
</dbReference>
<protein>
    <submittedName>
        <fullName evidence="2">tRNA (Adenosine(37)-N6)-threonylcarbamoyltransferase complex dimerization subunit type 1 TsaB</fullName>
    </submittedName>
</protein>
<evidence type="ECO:0000313" key="3">
    <source>
        <dbReference type="Proteomes" id="UP000253209"/>
    </source>
</evidence>
<keyword evidence="2" id="KW-0808">Transferase</keyword>
<dbReference type="EMBL" id="QGDC01000004">
    <property type="protein sequence ID" value="RCH55172.1"/>
    <property type="molecule type" value="Genomic_DNA"/>
</dbReference>
<comment type="caution">
    <text evidence="2">The sequence shown here is derived from an EMBL/GenBank/DDBJ whole genome shotgun (WGS) entry which is preliminary data.</text>
</comment>
<dbReference type="PANTHER" id="PTHR11735:SF11">
    <property type="entry name" value="TRNA THREONYLCARBAMOYLADENOSINE BIOSYNTHESIS PROTEIN TSAB"/>
    <property type="match status" value="1"/>
</dbReference>
<dbReference type="InterPro" id="IPR000905">
    <property type="entry name" value="Gcp-like_dom"/>
</dbReference>
<proteinExistence type="predicted"/>
<dbReference type="AlphaFoldDB" id="A0A367GNU9"/>
<dbReference type="OrthoDB" id="9784166at2"/>
<evidence type="ECO:0000259" key="1">
    <source>
        <dbReference type="Pfam" id="PF00814"/>
    </source>
</evidence>
<dbReference type="Proteomes" id="UP000253209">
    <property type="component" value="Unassembled WGS sequence"/>
</dbReference>
<gene>
    <name evidence="2" type="primary">tsaB</name>
    <name evidence="2" type="ORF">DJ568_08260</name>
</gene>
<dbReference type="CDD" id="cd24032">
    <property type="entry name" value="ASKHA_NBD_TsaB"/>
    <property type="match status" value="1"/>
</dbReference>
<accession>A0A367GNU9</accession>
<reference evidence="2 3" key="1">
    <citation type="submission" date="2018-05" db="EMBL/GenBank/DDBJ databases">
        <title>Mucilaginibacter hurinus sp. nov., isolated from briquette warehouse soil.</title>
        <authorList>
            <person name="Choi L."/>
        </authorList>
    </citation>
    <scope>NUCLEOTIDE SEQUENCE [LARGE SCALE GENOMIC DNA]</scope>
    <source>
        <strain evidence="2 3">ZR32</strain>
    </source>
</reference>
<dbReference type="GO" id="GO:0002949">
    <property type="term" value="P:tRNA threonylcarbamoyladenosine modification"/>
    <property type="evidence" value="ECO:0007669"/>
    <property type="project" value="InterPro"/>
</dbReference>
<dbReference type="SUPFAM" id="SSF53067">
    <property type="entry name" value="Actin-like ATPase domain"/>
    <property type="match status" value="2"/>
</dbReference>
<dbReference type="Gene3D" id="3.30.420.40">
    <property type="match status" value="2"/>
</dbReference>
<dbReference type="NCBIfam" id="TIGR03725">
    <property type="entry name" value="T6A_YeaZ"/>
    <property type="match status" value="1"/>
</dbReference>
<evidence type="ECO:0000313" key="2">
    <source>
        <dbReference type="EMBL" id="RCH55172.1"/>
    </source>
</evidence>
<dbReference type="InterPro" id="IPR022496">
    <property type="entry name" value="T6A_TsaB"/>
</dbReference>
<dbReference type="GO" id="GO:0016740">
    <property type="term" value="F:transferase activity"/>
    <property type="evidence" value="ECO:0007669"/>
    <property type="project" value="UniProtKB-KW"/>
</dbReference>
<name>A0A367GNU9_9SPHI</name>
<dbReference type="RefSeq" id="WP_114004795.1">
    <property type="nucleotide sequence ID" value="NZ_QGDC01000004.1"/>
</dbReference>
<dbReference type="GO" id="GO:0005829">
    <property type="term" value="C:cytosol"/>
    <property type="evidence" value="ECO:0007669"/>
    <property type="project" value="TreeGrafter"/>
</dbReference>